<evidence type="ECO:0000313" key="7">
    <source>
        <dbReference type="EMBL" id="QIR28411.1"/>
    </source>
</evidence>
<keyword evidence="2" id="KW-0805">Transcription regulation</keyword>
<organism evidence="6 8">
    <name type="scientific">Kluyvera genomosp. 3</name>
    <dbReference type="NCBI Taxonomy" id="2774055"/>
    <lineage>
        <taxon>Bacteria</taxon>
        <taxon>Pseudomonadati</taxon>
        <taxon>Pseudomonadota</taxon>
        <taxon>Gammaproteobacteria</taxon>
        <taxon>Enterobacterales</taxon>
        <taxon>Enterobacteriaceae</taxon>
        <taxon>Kluyvera</taxon>
    </lineage>
</organism>
<sequence length="335" mass="37787">MKSSTIIHGVNEYGVSSVDYNNKPENKINMNADNDTPQIFRTLRNIDLNLLTIFEAVYVHKGIVNAAKILNLTPSAISQSIQKLRLLFPDPLFIRKGQGVTPTAYATHLHEYISQGLESILGALDLDGSYDKQRVITIGTAASVGAIVMPVIYQVVKQTYPQVLLRNVAVTDANTQLSQFQTDLVIDNHEHNNPRTLGRHALFSDKLVLVCRHNHPALNEETSVDTLMQYEHTLLTMDGAGQNDQYKRIRDMLPDRQVSVSSYNLFTIASLIASSDLIGIMPLRFYHIFKQCWPLCTLDFAPLQQEHVDFSLHYNKLSLRDPVMQNIINVIQQAF</sequence>
<evidence type="ECO:0000256" key="2">
    <source>
        <dbReference type="ARBA" id="ARBA00023015"/>
    </source>
</evidence>
<proteinExistence type="inferred from homology"/>
<accession>A0A248KK11</accession>
<dbReference type="Gene3D" id="1.10.10.10">
    <property type="entry name" value="Winged helix-like DNA-binding domain superfamily/Winged helix DNA-binding domain"/>
    <property type="match status" value="1"/>
</dbReference>
<dbReference type="InterPro" id="IPR036390">
    <property type="entry name" value="WH_DNA-bd_sf"/>
</dbReference>
<dbReference type="PANTHER" id="PTHR30118">
    <property type="entry name" value="HTH-TYPE TRANSCRIPTIONAL REGULATOR LEUO-RELATED"/>
    <property type="match status" value="1"/>
</dbReference>
<dbReference type="PANTHER" id="PTHR30118:SF10">
    <property type="entry name" value="LYSR FAMILY TRANSCRIPTIONAL REGULATOR"/>
    <property type="match status" value="1"/>
</dbReference>
<dbReference type="Pfam" id="PF00126">
    <property type="entry name" value="HTH_1"/>
    <property type="match status" value="1"/>
</dbReference>
<dbReference type="KEGG" id="kgn:GY169_17085"/>
<evidence type="ECO:0000313" key="8">
    <source>
        <dbReference type="Proteomes" id="UP000197098"/>
    </source>
</evidence>
<evidence type="ECO:0000256" key="3">
    <source>
        <dbReference type="ARBA" id="ARBA00023125"/>
    </source>
</evidence>
<dbReference type="SUPFAM" id="SSF53850">
    <property type="entry name" value="Periplasmic binding protein-like II"/>
    <property type="match status" value="1"/>
</dbReference>
<dbReference type="FunFam" id="1.10.10.10:FF:000181">
    <property type="entry name" value="LysR family transcriptional regulator"/>
    <property type="match status" value="1"/>
</dbReference>
<keyword evidence="9" id="KW-1185">Reference proteome</keyword>
<accession>A0A6G9RRI9</accession>
<dbReference type="SUPFAM" id="SSF46785">
    <property type="entry name" value="Winged helix' DNA-binding domain"/>
    <property type="match status" value="1"/>
</dbReference>
<dbReference type="NCBIfam" id="NF008554">
    <property type="entry name" value="PRK11482.1"/>
    <property type="match status" value="1"/>
</dbReference>
<keyword evidence="3 7" id="KW-0238">DNA-binding</keyword>
<dbReference type="EMBL" id="CP050321">
    <property type="protein sequence ID" value="QIR28411.1"/>
    <property type="molecule type" value="Genomic_DNA"/>
</dbReference>
<evidence type="ECO:0000256" key="1">
    <source>
        <dbReference type="ARBA" id="ARBA00009437"/>
    </source>
</evidence>
<evidence type="ECO:0000256" key="4">
    <source>
        <dbReference type="ARBA" id="ARBA00023163"/>
    </source>
</evidence>
<protein>
    <submittedName>
        <fullName evidence="7">DNA-binding transcriptional regulator</fullName>
    </submittedName>
    <submittedName>
        <fullName evidence="6">LysR family transcriptional regulator</fullName>
    </submittedName>
</protein>
<gene>
    <name evidence="6" type="ORF">CEW81_17785</name>
    <name evidence="7" type="ORF">GY169_17085</name>
</gene>
<dbReference type="Pfam" id="PF03466">
    <property type="entry name" value="LysR_substrate"/>
    <property type="match status" value="1"/>
</dbReference>
<dbReference type="InterPro" id="IPR000847">
    <property type="entry name" value="LysR_HTH_N"/>
</dbReference>
<evidence type="ECO:0000313" key="9">
    <source>
        <dbReference type="Proteomes" id="UP000503580"/>
    </source>
</evidence>
<dbReference type="InterPro" id="IPR036388">
    <property type="entry name" value="WH-like_DNA-bd_sf"/>
</dbReference>
<dbReference type="InterPro" id="IPR005119">
    <property type="entry name" value="LysR_subst-bd"/>
</dbReference>
<evidence type="ECO:0000259" key="5">
    <source>
        <dbReference type="PROSITE" id="PS50931"/>
    </source>
</evidence>
<dbReference type="InterPro" id="IPR050389">
    <property type="entry name" value="LysR-type_TF"/>
</dbReference>
<dbReference type="AlphaFoldDB" id="A0A248KK11"/>
<dbReference type="PROSITE" id="PS50931">
    <property type="entry name" value="HTH_LYSR"/>
    <property type="match status" value="1"/>
</dbReference>
<reference evidence="6 8" key="1">
    <citation type="submission" date="2017-06" db="EMBL/GenBank/DDBJ databases">
        <title>Origin of plasmid-mediated fosfomycin resistance gene fosA3.</title>
        <authorList>
            <person name="Ito R."/>
            <person name="Pacey M.P."/>
            <person name="Doi Y."/>
        </authorList>
    </citation>
    <scope>NUCLEOTIDE SEQUENCE [LARGE SCALE GENOMIC DNA]</scope>
    <source>
        <strain evidence="6 8">YDC799</strain>
    </source>
</reference>
<reference evidence="7 9" key="2">
    <citation type="submission" date="2020-02" db="EMBL/GenBank/DDBJ databases">
        <title>Whole genome PO2S7.</title>
        <authorList>
            <person name="Singha K.M."/>
        </authorList>
    </citation>
    <scope>NUCLEOTIDE SEQUENCE [LARGE SCALE GENOMIC DNA]</scope>
    <source>
        <strain evidence="7 9">PO2S7</strain>
    </source>
</reference>
<dbReference type="Proteomes" id="UP000503580">
    <property type="component" value="Chromosome"/>
</dbReference>
<keyword evidence="4" id="KW-0804">Transcription</keyword>
<dbReference type="Gene3D" id="3.40.190.10">
    <property type="entry name" value="Periplasmic binding protein-like II"/>
    <property type="match status" value="2"/>
</dbReference>
<dbReference type="GO" id="GO:0003677">
    <property type="term" value="F:DNA binding"/>
    <property type="evidence" value="ECO:0007669"/>
    <property type="project" value="UniProtKB-KW"/>
</dbReference>
<name>A0A248KK11_9ENTR</name>
<dbReference type="GO" id="GO:0003700">
    <property type="term" value="F:DNA-binding transcription factor activity"/>
    <property type="evidence" value="ECO:0007669"/>
    <property type="project" value="InterPro"/>
</dbReference>
<dbReference type="Proteomes" id="UP000197098">
    <property type="component" value="Chromosome"/>
</dbReference>
<dbReference type="EMBL" id="CP022114">
    <property type="protein sequence ID" value="ASG63879.1"/>
    <property type="molecule type" value="Genomic_DNA"/>
</dbReference>
<evidence type="ECO:0000313" key="6">
    <source>
        <dbReference type="EMBL" id="ASG63879.1"/>
    </source>
</evidence>
<feature type="domain" description="HTH lysR-type" evidence="5">
    <location>
        <begin position="46"/>
        <end position="103"/>
    </location>
</feature>
<comment type="similarity">
    <text evidence="1">Belongs to the LysR transcriptional regulatory family.</text>
</comment>